<accession>A0AA50CRI2</accession>
<proteinExistence type="predicted"/>
<keyword evidence="1" id="KW-0732">Signal</keyword>
<reference evidence="2 3" key="1">
    <citation type="submission" date="2023-08" db="EMBL/GenBank/DDBJ databases">
        <title>Pathogen: clinical or host-associated sample.</title>
        <authorList>
            <person name="Hergert J."/>
            <person name="Casey R."/>
            <person name="Wagner J."/>
            <person name="Young E.L."/>
            <person name="Oakeson K.F."/>
        </authorList>
    </citation>
    <scope>NUCLEOTIDE SEQUENCE [LARGE SCALE GENOMIC DNA]</scope>
    <source>
        <strain evidence="2 3">1760953</strain>
        <plasmid evidence="2 3">unnamed1</plasmid>
    </source>
</reference>
<protein>
    <submittedName>
        <fullName evidence="2">Uncharacterized protein</fullName>
    </submittedName>
</protein>
<dbReference type="EMBL" id="CP132303">
    <property type="protein sequence ID" value="WLS00102.1"/>
    <property type="molecule type" value="Genomic_DNA"/>
</dbReference>
<keyword evidence="2" id="KW-0614">Plasmid</keyword>
<feature type="chain" id="PRO_5041217414" evidence="1">
    <location>
        <begin position="25"/>
        <end position="154"/>
    </location>
</feature>
<gene>
    <name evidence="2" type="ORF">Q9313_18680</name>
</gene>
<evidence type="ECO:0000256" key="1">
    <source>
        <dbReference type="SAM" id="SignalP"/>
    </source>
</evidence>
<dbReference type="Proteomes" id="UP001234585">
    <property type="component" value="Plasmid unnamed1"/>
</dbReference>
<geneLocation type="plasmid" evidence="2 3">
    <name>unnamed1</name>
</geneLocation>
<name>A0AA50CRI2_9HYPH</name>
<sequence length="154" mass="15962">MTITTRSGFAAIALSLSVSAAAYAGWETTRWGMSPKESIAVLDGAVEHAPAGNEIYEQGGKKYAPLVKLSREIEGVPGQVSLLFDTDETLRFVMFNPADVAACDALGAALAERYGAADAVGAGAISISDWVDGAEVIKLTKVGSSVCNLSYSAN</sequence>
<keyword evidence="3" id="KW-1185">Reference proteome</keyword>
<organism evidence="2 3">
    <name type="scientific">Shinella sumterensis</name>
    <dbReference type="NCBI Taxonomy" id="1967501"/>
    <lineage>
        <taxon>Bacteria</taxon>
        <taxon>Pseudomonadati</taxon>
        <taxon>Pseudomonadota</taxon>
        <taxon>Alphaproteobacteria</taxon>
        <taxon>Hyphomicrobiales</taxon>
        <taxon>Rhizobiaceae</taxon>
        <taxon>Shinella</taxon>
    </lineage>
</organism>
<evidence type="ECO:0000313" key="2">
    <source>
        <dbReference type="EMBL" id="WLS00102.1"/>
    </source>
</evidence>
<dbReference type="AlphaFoldDB" id="A0AA50CRI2"/>
<feature type="signal peptide" evidence="1">
    <location>
        <begin position="1"/>
        <end position="24"/>
    </location>
</feature>
<dbReference type="RefSeq" id="WP_306039539.1">
    <property type="nucleotide sequence ID" value="NZ_CP132303.1"/>
</dbReference>
<evidence type="ECO:0000313" key="3">
    <source>
        <dbReference type="Proteomes" id="UP001234585"/>
    </source>
</evidence>